<dbReference type="InterPro" id="IPR050584">
    <property type="entry name" value="Cholesterol_7-desaturase"/>
</dbReference>
<reference evidence="8 9" key="1">
    <citation type="submission" date="2007-10" db="EMBL/GenBank/DDBJ databases">
        <title>Complete sequence of Shewanella pealeana ATCC 700345.</title>
        <authorList>
            <consortium name="US DOE Joint Genome Institute"/>
            <person name="Copeland A."/>
            <person name="Lucas S."/>
            <person name="Lapidus A."/>
            <person name="Barry K."/>
            <person name="Glavina del Rio T."/>
            <person name="Dalin E."/>
            <person name="Tice H."/>
            <person name="Pitluck S."/>
            <person name="Chertkov O."/>
            <person name="Brettin T."/>
            <person name="Bruce D."/>
            <person name="Detter J.C."/>
            <person name="Han C."/>
            <person name="Schmutz J."/>
            <person name="Larimer F."/>
            <person name="Land M."/>
            <person name="Hauser L."/>
            <person name="Kyrpides N."/>
            <person name="Kim E."/>
            <person name="Zhao J.-S.Z."/>
            <person name="Manno D."/>
            <person name="Hawari J."/>
            <person name="Richardson P."/>
        </authorList>
    </citation>
    <scope>NUCLEOTIDE SEQUENCE [LARGE SCALE GENOMIC DNA]</scope>
    <source>
        <strain evidence="9">ATCC 700345 / ANG-SQ1</strain>
    </source>
</reference>
<evidence type="ECO:0000256" key="1">
    <source>
        <dbReference type="ARBA" id="ARBA00001962"/>
    </source>
</evidence>
<dbReference type="AlphaFoldDB" id="A8H4F4"/>
<evidence type="ECO:0000313" key="8">
    <source>
        <dbReference type="EMBL" id="ABV87441.1"/>
    </source>
</evidence>
<keyword evidence="3" id="KW-0479">Metal-binding</keyword>
<evidence type="ECO:0000256" key="3">
    <source>
        <dbReference type="ARBA" id="ARBA00022723"/>
    </source>
</evidence>
<dbReference type="PANTHER" id="PTHR21266:SF60">
    <property type="entry name" value="3-KETOSTEROID-9-ALPHA-MONOOXYGENASE, OXYGENASE COMPONENT"/>
    <property type="match status" value="1"/>
</dbReference>
<dbReference type="InterPro" id="IPR045605">
    <property type="entry name" value="KshA-like_C"/>
</dbReference>
<dbReference type="GO" id="GO:0016491">
    <property type="term" value="F:oxidoreductase activity"/>
    <property type="evidence" value="ECO:0007669"/>
    <property type="project" value="UniProtKB-KW"/>
</dbReference>
<evidence type="ECO:0000259" key="7">
    <source>
        <dbReference type="PROSITE" id="PS51296"/>
    </source>
</evidence>
<dbReference type="EMBL" id="CP000851">
    <property type="protein sequence ID" value="ABV87441.1"/>
    <property type="molecule type" value="Genomic_DNA"/>
</dbReference>
<dbReference type="STRING" id="398579.Spea_2121"/>
<dbReference type="Pfam" id="PF19298">
    <property type="entry name" value="KshA_C"/>
    <property type="match status" value="1"/>
</dbReference>
<dbReference type="CDD" id="cd03469">
    <property type="entry name" value="Rieske_RO_Alpha_N"/>
    <property type="match status" value="1"/>
</dbReference>
<dbReference type="PROSITE" id="PS51296">
    <property type="entry name" value="RIESKE"/>
    <property type="match status" value="1"/>
</dbReference>
<comment type="cofactor">
    <cofactor evidence="1">
        <name>Fe cation</name>
        <dbReference type="ChEBI" id="CHEBI:24875"/>
    </cofactor>
</comment>
<gene>
    <name evidence="8" type="ordered locus">Spea_2121</name>
</gene>
<dbReference type="eggNOG" id="COG4638">
    <property type="taxonomic scope" value="Bacteria"/>
</dbReference>
<sequence>MNNIKNIISKELRMATAQDYRLGDFDFPRGWFMIATAEDINTHKPLAVRFFGRDFALYRGQATGRVVLLDAYCPHMKTHLAAENNTSYVIIDGGGTNIDGDGIRCPYHAWRFGPDGQCDDIPYHDGPIPKTACVKSWPVTESLGAIWVWHDPENGDPEWDHPSLPQWDDDSWVKWQFDDLGILEQHPQEVIDNICDYGHLSPIHGSTVQRYENEFKGHQAIQRQCGPHRTLVSEDGGSPILHTDTSYHGPGVLISHMTGFYDAILMITNTPVEDGSVRVWHALLVKSPNGNGVVTVEDTIAARQFQQASRLAFEQDFEVWTNKAPCLNGLFIPSDGPFMKVRIWYKQFYNPKARRAEFLDKCEGVYVPKGTEPYTIP</sequence>
<dbReference type="InterPro" id="IPR036922">
    <property type="entry name" value="Rieske_2Fe-2S_sf"/>
</dbReference>
<organism evidence="8 9">
    <name type="scientific">Shewanella pealeana (strain ATCC 700345 / ANG-SQ1)</name>
    <dbReference type="NCBI Taxonomy" id="398579"/>
    <lineage>
        <taxon>Bacteria</taxon>
        <taxon>Pseudomonadati</taxon>
        <taxon>Pseudomonadota</taxon>
        <taxon>Gammaproteobacteria</taxon>
        <taxon>Alteromonadales</taxon>
        <taxon>Shewanellaceae</taxon>
        <taxon>Shewanella</taxon>
    </lineage>
</organism>
<name>A8H4F4_SHEPA</name>
<proteinExistence type="predicted"/>
<dbReference type="Pfam" id="PF00355">
    <property type="entry name" value="Rieske"/>
    <property type="match status" value="1"/>
</dbReference>
<protein>
    <submittedName>
        <fullName evidence="8">Rieske (2Fe-2S) domain protein</fullName>
    </submittedName>
</protein>
<dbReference type="GO" id="GO:0008203">
    <property type="term" value="P:cholesterol metabolic process"/>
    <property type="evidence" value="ECO:0007669"/>
    <property type="project" value="InterPro"/>
</dbReference>
<keyword evidence="5" id="KW-0408">Iron</keyword>
<evidence type="ECO:0000313" key="9">
    <source>
        <dbReference type="Proteomes" id="UP000002608"/>
    </source>
</evidence>
<dbReference type="GO" id="GO:0046872">
    <property type="term" value="F:metal ion binding"/>
    <property type="evidence" value="ECO:0007669"/>
    <property type="project" value="UniProtKB-KW"/>
</dbReference>
<dbReference type="Proteomes" id="UP000002608">
    <property type="component" value="Chromosome"/>
</dbReference>
<dbReference type="Gene3D" id="2.102.10.10">
    <property type="entry name" value="Rieske [2Fe-2S] iron-sulphur domain"/>
    <property type="match status" value="1"/>
</dbReference>
<dbReference type="KEGG" id="spl:Spea_2121"/>
<dbReference type="GO" id="GO:0051537">
    <property type="term" value="F:2 iron, 2 sulfur cluster binding"/>
    <property type="evidence" value="ECO:0007669"/>
    <property type="project" value="UniProtKB-KW"/>
</dbReference>
<evidence type="ECO:0000256" key="5">
    <source>
        <dbReference type="ARBA" id="ARBA00023004"/>
    </source>
</evidence>
<keyword evidence="2" id="KW-0001">2Fe-2S</keyword>
<dbReference type="InterPro" id="IPR017941">
    <property type="entry name" value="Rieske_2Fe-2S"/>
</dbReference>
<dbReference type="HOGENOM" id="CLU_037178_1_0_6"/>
<accession>A8H4F4</accession>
<keyword evidence="6" id="KW-0411">Iron-sulfur</keyword>
<evidence type="ECO:0000256" key="4">
    <source>
        <dbReference type="ARBA" id="ARBA00023002"/>
    </source>
</evidence>
<dbReference type="Gene3D" id="3.90.380.10">
    <property type="entry name" value="Naphthalene 1,2-dioxygenase Alpha Subunit, Chain A, domain 1"/>
    <property type="match status" value="1"/>
</dbReference>
<keyword evidence="4" id="KW-0560">Oxidoreductase</keyword>
<evidence type="ECO:0000256" key="2">
    <source>
        <dbReference type="ARBA" id="ARBA00022714"/>
    </source>
</evidence>
<dbReference type="SUPFAM" id="SSF50022">
    <property type="entry name" value="ISP domain"/>
    <property type="match status" value="1"/>
</dbReference>
<evidence type="ECO:0000256" key="6">
    <source>
        <dbReference type="ARBA" id="ARBA00023014"/>
    </source>
</evidence>
<dbReference type="PANTHER" id="PTHR21266">
    <property type="entry name" value="IRON-SULFUR DOMAIN CONTAINING PROTEIN"/>
    <property type="match status" value="1"/>
</dbReference>
<keyword evidence="9" id="KW-1185">Reference proteome</keyword>
<feature type="domain" description="Rieske" evidence="7">
    <location>
        <begin position="31"/>
        <end position="148"/>
    </location>
</feature>
<dbReference type="SUPFAM" id="SSF55961">
    <property type="entry name" value="Bet v1-like"/>
    <property type="match status" value="1"/>
</dbReference>